<evidence type="ECO:0000256" key="4">
    <source>
        <dbReference type="ARBA" id="ARBA00022691"/>
    </source>
</evidence>
<evidence type="ECO:0000256" key="2">
    <source>
        <dbReference type="ARBA" id="ARBA00022603"/>
    </source>
</evidence>
<dbReference type="InterPro" id="IPR012340">
    <property type="entry name" value="NA-bd_OB-fold"/>
</dbReference>
<keyword evidence="3 6" id="KW-0808">Transferase</keyword>
<evidence type="ECO:0000313" key="7">
    <source>
        <dbReference type="EMBL" id="MDQ2065156.1"/>
    </source>
</evidence>
<dbReference type="InterPro" id="IPR029063">
    <property type="entry name" value="SAM-dependent_MTases_sf"/>
</dbReference>
<feature type="binding site" evidence="6">
    <location>
        <position position="245"/>
    </location>
    <ligand>
        <name>S-adenosyl-L-methionine</name>
        <dbReference type="ChEBI" id="CHEBI:59789"/>
    </ligand>
</feature>
<dbReference type="PANTHER" id="PTHR11061:SF49">
    <property type="entry name" value="23S RRNA (URACIL(1939)-C(5))-METHYLTRANSFERASE RLMD"/>
    <property type="match status" value="1"/>
</dbReference>
<keyword evidence="4 6" id="KW-0949">S-adenosyl-L-methionine</keyword>
<accession>A0ABU0VTV5</accession>
<dbReference type="InterPro" id="IPR010280">
    <property type="entry name" value="U5_MeTrfase_fam"/>
</dbReference>
<dbReference type="Gene3D" id="2.40.50.1070">
    <property type="match status" value="1"/>
</dbReference>
<organism evidence="7 8">
    <name type="scientific">Pseudogemmobacter lacusdianii</name>
    <dbReference type="NCBI Taxonomy" id="3069608"/>
    <lineage>
        <taxon>Bacteria</taxon>
        <taxon>Pseudomonadati</taxon>
        <taxon>Pseudomonadota</taxon>
        <taxon>Alphaproteobacteria</taxon>
        <taxon>Rhodobacterales</taxon>
        <taxon>Paracoccaceae</taxon>
        <taxon>Pseudogemmobacter</taxon>
    </lineage>
</organism>
<dbReference type="GO" id="GO:0032259">
    <property type="term" value="P:methylation"/>
    <property type="evidence" value="ECO:0007669"/>
    <property type="project" value="UniProtKB-KW"/>
</dbReference>
<keyword evidence="8" id="KW-1185">Reference proteome</keyword>
<protein>
    <submittedName>
        <fullName evidence="7">Class I SAM-dependent RNA methyltransferase</fullName>
    </submittedName>
</protein>
<feature type="active site" description="Nucleophile" evidence="6">
    <location>
        <position position="366"/>
    </location>
</feature>
<dbReference type="SUPFAM" id="SSF53335">
    <property type="entry name" value="S-adenosyl-L-methionine-dependent methyltransferases"/>
    <property type="match status" value="1"/>
</dbReference>
<dbReference type="EMBL" id="JAVDBT010000002">
    <property type="protein sequence ID" value="MDQ2065156.1"/>
    <property type="molecule type" value="Genomic_DNA"/>
</dbReference>
<comment type="similarity">
    <text evidence="6">Belongs to the class I-like SAM-binding methyltransferase superfamily. RNA M5U methyltransferase family.</text>
</comment>
<keyword evidence="5" id="KW-0411">Iron-sulfur</keyword>
<dbReference type="PROSITE" id="PS51687">
    <property type="entry name" value="SAM_MT_RNA_M5U"/>
    <property type="match status" value="1"/>
</dbReference>
<dbReference type="Proteomes" id="UP001239680">
    <property type="component" value="Unassembled WGS sequence"/>
</dbReference>
<dbReference type="Gene3D" id="2.40.50.140">
    <property type="entry name" value="Nucleic acid-binding proteins"/>
    <property type="match status" value="1"/>
</dbReference>
<keyword evidence="1" id="KW-0479">Metal-binding</keyword>
<dbReference type="RefSeq" id="WP_306678851.1">
    <property type="nucleotide sequence ID" value="NZ_JAVDBT010000002.1"/>
</dbReference>
<comment type="caution">
    <text evidence="6">Lacks conserved residue(s) required for the propagation of feature annotation.</text>
</comment>
<evidence type="ECO:0000256" key="6">
    <source>
        <dbReference type="PROSITE-ProRule" id="PRU01024"/>
    </source>
</evidence>
<dbReference type="SUPFAM" id="SSF50249">
    <property type="entry name" value="Nucleic acid-binding proteins"/>
    <property type="match status" value="1"/>
</dbReference>
<dbReference type="PANTHER" id="PTHR11061">
    <property type="entry name" value="RNA M5U METHYLTRANSFERASE"/>
    <property type="match status" value="1"/>
</dbReference>
<dbReference type="Pfam" id="PF05958">
    <property type="entry name" value="tRNA_U5-meth_tr"/>
    <property type="match status" value="1"/>
</dbReference>
<evidence type="ECO:0000256" key="3">
    <source>
        <dbReference type="ARBA" id="ARBA00022679"/>
    </source>
</evidence>
<sequence>MTLTIDRLGHLGHGIAAGPNGPVYVSGVLPGEVVEGELVGDKLEGVRIVTPSTDRVKPPCPHAKACGGCQLQHASEPFLARWKREVVANALAGQGLSAEPLRDGVITSPARSRRRATLAARKTKGGALVGFYARGSDVIIPVPGCLLLDPSLMALFPAVEALAILGGSRTTTLSVTLTHSLTGPDVRVEGGKPLDSELRMELARLTERFALARLTWDDETVAMRATPEQGFGRARVQMPPAAFLQATAEGEAALVAGVVEALGPQKRVADIFSGLGTFTFPLAETAEVASLEGETVMVEAVSKAVRGTQGLKKIVALRRDLFRNPLEVEDMRGMTGVVLDPPRAGAEAQVQRLAASKVPVIAMVSCNPATFARDARILLAGGYQLDWVQVVDQFRWSHHVELVARFHRPD</sequence>
<keyword evidence="1" id="KW-0004">4Fe-4S</keyword>
<name>A0ABU0VTV5_9RHOB</name>
<evidence type="ECO:0000256" key="1">
    <source>
        <dbReference type="ARBA" id="ARBA00022485"/>
    </source>
</evidence>
<gene>
    <name evidence="7" type="ORF">Q9295_02120</name>
</gene>
<feature type="binding site" evidence="6">
    <location>
        <position position="340"/>
    </location>
    <ligand>
        <name>S-adenosyl-L-methionine</name>
        <dbReference type="ChEBI" id="CHEBI:59789"/>
    </ligand>
</feature>
<dbReference type="Gene3D" id="3.40.50.150">
    <property type="entry name" value="Vaccinia Virus protein VP39"/>
    <property type="match status" value="1"/>
</dbReference>
<comment type="caution">
    <text evidence="7">The sequence shown here is derived from an EMBL/GenBank/DDBJ whole genome shotgun (WGS) entry which is preliminary data.</text>
</comment>
<evidence type="ECO:0000313" key="8">
    <source>
        <dbReference type="Proteomes" id="UP001239680"/>
    </source>
</evidence>
<keyword evidence="2 6" id="KW-0489">Methyltransferase</keyword>
<feature type="binding site" evidence="6">
    <location>
        <position position="272"/>
    </location>
    <ligand>
        <name>S-adenosyl-L-methionine</name>
        <dbReference type="ChEBI" id="CHEBI:59789"/>
    </ligand>
</feature>
<dbReference type="GO" id="GO:0008168">
    <property type="term" value="F:methyltransferase activity"/>
    <property type="evidence" value="ECO:0007669"/>
    <property type="project" value="UniProtKB-KW"/>
</dbReference>
<keyword evidence="1" id="KW-0408">Iron</keyword>
<evidence type="ECO:0000256" key="5">
    <source>
        <dbReference type="ARBA" id="ARBA00023014"/>
    </source>
</evidence>
<reference evidence="7 8" key="1">
    <citation type="submission" date="2023-08" db="EMBL/GenBank/DDBJ databases">
        <title>Characterization of two Paracoccaceae strains isolated from Phycosphere and proposal of Xinfangfangia lacusdiani sp. nov.</title>
        <authorList>
            <person name="Deng Y."/>
            <person name="Zhang Y.Q."/>
        </authorList>
    </citation>
    <scope>NUCLEOTIDE SEQUENCE [LARGE SCALE GENOMIC DNA]</scope>
    <source>
        <strain evidence="7 8">CPCC 101601</strain>
    </source>
</reference>
<proteinExistence type="inferred from homology"/>